<protein>
    <submittedName>
        <fullName evidence="2">Uncharacterized protein</fullName>
    </submittedName>
</protein>
<organism evidence="1 2">
    <name type="scientific">Bursaphelenchus xylophilus</name>
    <name type="common">Pinewood nematode worm</name>
    <name type="synonym">Aphelenchoides xylophilus</name>
    <dbReference type="NCBI Taxonomy" id="6326"/>
    <lineage>
        <taxon>Eukaryota</taxon>
        <taxon>Metazoa</taxon>
        <taxon>Ecdysozoa</taxon>
        <taxon>Nematoda</taxon>
        <taxon>Chromadorea</taxon>
        <taxon>Rhabditida</taxon>
        <taxon>Tylenchina</taxon>
        <taxon>Tylenchomorpha</taxon>
        <taxon>Aphelenchoidea</taxon>
        <taxon>Aphelenchoididae</taxon>
        <taxon>Bursaphelenchus</taxon>
    </lineage>
</organism>
<reference evidence="2" key="1">
    <citation type="submission" date="2016-11" db="UniProtKB">
        <authorList>
            <consortium name="WormBaseParasite"/>
        </authorList>
    </citation>
    <scope>IDENTIFICATION</scope>
</reference>
<dbReference type="SUPFAM" id="SSF50993">
    <property type="entry name" value="Peptidase/esterase 'gauge' domain"/>
    <property type="match status" value="1"/>
</dbReference>
<name>A0A1I7RRJ4_BURXY</name>
<evidence type="ECO:0000313" key="2">
    <source>
        <dbReference type="WBParaSite" id="BXY_0334100.1"/>
    </source>
</evidence>
<evidence type="ECO:0000313" key="1">
    <source>
        <dbReference type="Proteomes" id="UP000095284"/>
    </source>
</evidence>
<accession>A0A1I7RRJ4</accession>
<dbReference type="WBParaSite" id="BXY_0334100.1">
    <property type="protein sequence ID" value="BXY_0334100.1"/>
    <property type="gene ID" value="BXY_0334100"/>
</dbReference>
<proteinExistence type="predicted"/>
<dbReference type="Proteomes" id="UP000095284">
    <property type="component" value="Unplaced"/>
</dbReference>
<sequence>MGIRLIRKLPQRILDSVFSKLTIYQIMRLYHTADLDFESANERLRECCSQNRITNCHNLNNAEKIYRLILDKSSSFFPQNEPVLMTCNNFLQNLFLSKFTDLKTFNIEFIVTYGGMRDGIMEISIPSKSGDTGRIVVTIANDEKQFEDQETTKISLTLDVQKKDRRDTERRNAMFYDKKPDRLYCAQWKYDNTVDIHYMTPGQDQPVKVLSTPNTCVKLQSPHISVDQEHLFLIFSCQHDTYIMYYNAKTKECIWHEVNGHFQDMFQWANQLLIRTEDGLTHISADHTMLRSTWSTSISNSIRMTESVYAFHQNSYVSFAFIENGMFKIKKTMIYAGELAKLKRRCSSILTVKDGFGSNTYFFEVFNGNLVYDKISRRLVYDNASA</sequence>
<dbReference type="AlphaFoldDB" id="A0A1I7RRJ4"/>